<dbReference type="Pfam" id="PF02957">
    <property type="entry name" value="TT_ORF2-like"/>
    <property type="match status" value="1"/>
</dbReference>
<evidence type="ECO:0000313" key="3">
    <source>
        <dbReference type="EMBL" id="BAA82453.1"/>
    </source>
</evidence>
<proteinExistence type="predicted"/>
<feature type="compositionally biased region" description="Gly residues" evidence="1">
    <location>
        <begin position="116"/>
        <end position="132"/>
    </location>
</feature>
<feature type="compositionally biased region" description="Low complexity" evidence="1">
    <location>
        <begin position="89"/>
        <end position="108"/>
    </location>
</feature>
<dbReference type="KEGG" id="vg:9086740"/>
<evidence type="ECO:0000256" key="1">
    <source>
        <dbReference type="SAM" id="MobiDB-lite"/>
    </source>
</evidence>
<accession>Q9WT89</accession>
<feature type="domain" description="Hepatitis TT virus Orf2/Gyrovirus Vp2 N-terminal" evidence="2">
    <location>
        <begin position="36"/>
        <end position="86"/>
    </location>
</feature>
<dbReference type="EMBL" id="AB017613">
    <property type="protein sequence ID" value="BAA82453.1"/>
    <property type="molecule type" value="Genomic_DNA"/>
</dbReference>
<sequence>MHFRRVRAKRKLLLQAVRAPPKAPAMSFTTPTINAGIREQQWFESTLRSHHSFCGCGDPVLHFTNLATRFNYLPATSSPLDPPGPAPRGRPALRRLPALPSAPATPSRELAWPTGSEGGAGGRGAGGEGGAAVEGDYREEELDELFAALEEDANQG</sequence>
<evidence type="ECO:0000313" key="4">
    <source>
        <dbReference type="Proteomes" id="UP000144241"/>
    </source>
</evidence>
<dbReference type="Proteomes" id="UP000144241">
    <property type="component" value="Segment"/>
</dbReference>
<reference evidence="3 4" key="1">
    <citation type="journal article" date="1999" name="Virology">
        <title>The entire nucleotide sequence of a TT virus isolate from the United States (TUS01): comparison with reported isolates and phylogenetic analysis.</title>
        <authorList>
            <person name="Okamoto H."/>
            <person name="Nishizawa T."/>
            <person name="Ukita M."/>
            <person name="Takahashi M."/>
            <person name="Fukuda M."/>
            <person name="Iizuka H."/>
            <person name="Miyakawa Y."/>
            <person name="Mayumi M."/>
        </authorList>
    </citation>
    <scope>NUCLEOTIDE SEQUENCE [LARGE SCALE GENOMIC DNA]</scope>
    <source>
        <strain evidence="3">TUS01</strain>
    </source>
</reference>
<dbReference type="OrthoDB" id="27758at10239"/>
<dbReference type="GeneID" id="9086740"/>
<dbReference type="InterPro" id="IPR004118">
    <property type="entry name" value="HEV_TT_vir_Orf2/Gyrovir_Vp2_N"/>
</dbReference>
<feature type="region of interest" description="Disordered" evidence="1">
    <location>
        <begin position="73"/>
        <end position="139"/>
    </location>
</feature>
<evidence type="ECO:0000259" key="2">
    <source>
        <dbReference type="Pfam" id="PF02957"/>
    </source>
</evidence>
<name>Q9WT89_9VIRU</name>
<protein>
    <recommendedName>
        <fullName evidence="2">Hepatitis TT virus Orf2/Gyrovirus Vp2 N-terminal domain-containing protein</fullName>
    </recommendedName>
</protein>
<dbReference type="RefSeq" id="YP_003587897.1">
    <property type="nucleotide sequence ID" value="NC_014091.1"/>
</dbReference>
<organism evidence="3 4">
    <name type="scientific">Torque teno virus 16</name>
    <dbReference type="NCBI Taxonomy" id="687355"/>
    <lineage>
        <taxon>Viruses</taxon>
        <taxon>Monodnaviria</taxon>
        <taxon>Shotokuvirae</taxon>
        <taxon>Commensaviricota</taxon>
        <taxon>Cardeaviricetes</taxon>
        <taxon>Sanitavirales</taxon>
        <taxon>Anelloviridae</taxon>
        <taxon>Alphatorquevirus</taxon>
        <taxon>Alphatorquevirus homin15</taxon>
    </lineage>
</organism>